<name>A0A438MSF7_EXOME</name>
<sequence length="397" mass="44801">MSSTSRYRSTGKSHQRPIFWSAPSSAFSGKTRGYISKSGLEVEERFANEPRFHEEIVPLIGYFVVPVIELEDGLLLQDTTDGIMYLEDHLPDKIQNSLVPKTPMVKATAHLINLLGTDGFHKPGMHYRWTYEHRQEGFLDSAFADWVAPQSGVTRKEQTANFTSDYLPALGIRKETHKVIEQAWEECLDILNEHFKACPYMLGSAPTIADCGFMTMVWAHLARDPVPAYLMRTRAPMVSRWAERMVKLPWFDGGFPTADPETMASDTIPATLVPFLKYLFARIAPETVASVKAFNKLMAEKPNLKSGDYLDDANQLSAHPTCGEIEFDLLGTTVKRLAFFDSSFQVQTFLAALQTLTPEDRDAFVDKMSKFGGADLLALTVDRPIEYHHYRYRLAEG</sequence>
<dbReference type="Gene3D" id="1.20.1050.10">
    <property type="match status" value="1"/>
</dbReference>
<dbReference type="CDD" id="cd00299">
    <property type="entry name" value="GST_C_family"/>
    <property type="match status" value="1"/>
</dbReference>
<dbReference type="InterPro" id="IPR036282">
    <property type="entry name" value="Glutathione-S-Trfase_C_sf"/>
</dbReference>
<accession>A0A438MSF7</accession>
<dbReference type="InterPro" id="IPR004046">
    <property type="entry name" value="GST_C"/>
</dbReference>
<dbReference type="Pfam" id="PF00043">
    <property type="entry name" value="GST_C"/>
    <property type="match status" value="1"/>
</dbReference>
<dbReference type="OrthoDB" id="4951845at2759"/>
<dbReference type="InterPro" id="IPR036249">
    <property type="entry name" value="Thioredoxin-like_sf"/>
</dbReference>
<dbReference type="SUPFAM" id="SSF47616">
    <property type="entry name" value="GST C-terminal domain-like"/>
    <property type="match status" value="1"/>
</dbReference>
<dbReference type="SUPFAM" id="SSF52833">
    <property type="entry name" value="Thioredoxin-like"/>
    <property type="match status" value="1"/>
</dbReference>
<proteinExistence type="predicted"/>
<reference evidence="2 3" key="1">
    <citation type="submission" date="2017-03" db="EMBL/GenBank/DDBJ databases">
        <title>Genomes of endolithic fungi from Antarctica.</title>
        <authorList>
            <person name="Coleine C."/>
            <person name="Masonjones S."/>
            <person name="Stajich J.E."/>
        </authorList>
    </citation>
    <scope>NUCLEOTIDE SEQUENCE [LARGE SCALE GENOMIC DNA]</scope>
    <source>
        <strain evidence="2 3">CCFEE 6314</strain>
    </source>
</reference>
<gene>
    <name evidence="2" type="ORF">B0A52_09353</name>
</gene>
<dbReference type="Gene3D" id="3.40.30.10">
    <property type="entry name" value="Glutaredoxin"/>
    <property type="match status" value="1"/>
</dbReference>
<evidence type="ECO:0000313" key="3">
    <source>
        <dbReference type="Proteomes" id="UP000288859"/>
    </source>
</evidence>
<comment type="caution">
    <text evidence="2">The sequence shown here is derived from an EMBL/GenBank/DDBJ whole genome shotgun (WGS) entry which is preliminary data.</text>
</comment>
<organism evidence="2 3">
    <name type="scientific">Exophiala mesophila</name>
    <name type="common">Black yeast-like fungus</name>
    <dbReference type="NCBI Taxonomy" id="212818"/>
    <lineage>
        <taxon>Eukaryota</taxon>
        <taxon>Fungi</taxon>
        <taxon>Dikarya</taxon>
        <taxon>Ascomycota</taxon>
        <taxon>Pezizomycotina</taxon>
        <taxon>Eurotiomycetes</taxon>
        <taxon>Chaetothyriomycetidae</taxon>
        <taxon>Chaetothyriales</taxon>
        <taxon>Herpotrichiellaceae</taxon>
        <taxon>Exophiala</taxon>
    </lineage>
</organism>
<evidence type="ECO:0000259" key="1">
    <source>
        <dbReference type="Pfam" id="PF00043"/>
    </source>
</evidence>
<feature type="domain" description="Glutathione S-transferase C-terminal" evidence="1">
    <location>
        <begin position="181"/>
        <end position="249"/>
    </location>
</feature>
<dbReference type="EMBL" id="NAJM01000058">
    <property type="protein sequence ID" value="RVX66602.1"/>
    <property type="molecule type" value="Genomic_DNA"/>
</dbReference>
<evidence type="ECO:0000313" key="2">
    <source>
        <dbReference type="EMBL" id="RVX66602.1"/>
    </source>
</evidence>
<dbReference type="Proteomes" id="UP000288859">
    <property type="component" value="Unassembled WGS sequence"/>
</dbReference>
<dbReference type="AlphaFoldDB" id="A0A438MSF7"/>
<protein>
    <recommendedName>
        <fullName evidence="1">Glutathione S-transferase C-terminal domain-containing protein</fullName>
    </recommendedName>
</protein>